<proteinExistence type="predicted"/>
<dbReference type="EMBL" id="JBITLE010000009">
    <property type="protein sequence ID" value="MFI7264952.1"/>
    <property type="molecule type" value="Genomic_DNA"/>
</dbReference>
<accession>A0ABW7ZQ41</accession>
<keyword evidence="2" id="KW-1185">Reference proteome</keyword>
<dbReference type="RefSeq" id="WP_396758524.1">
    <property type="nucleotide sequence ID" value="NZ_JBITLA010000010.1"/>
</dbReference>
<reference evidence="1 2" key="1">
    <citation type="submission" date="2024-10" db="EMBL/GenBank/DDBJ databases">
        <title>The Natural Products Discovery Center: Release of the First 8490 Sequenced Strains for Exploring Actinobacteria Biosynthetic Diversity.</title>
        <authorList>
            <person name="Kalkreuter E."/>
            <person name="Kautsar S.A."/>
            <person name="Yang D."/>
            <person name="Bader C.D."/>
            <person name="Teijaro C.N."/>
            <person name="Fluegel L."/>
            <person name="Davis C.M."/>
            <person name="Simpson J.R."/>
            <person name="Lauterbach L."/>
            <person name="Steele A.D."/>
            <person name="Gui C."/>
            <person name="Meng S."/>
            <person name="Li G."/>
            <person name="Viehrig K."/>
            <person name="Ye F."/>
            <person name="Su P."/>
            <person name="Kiefer A.F."/>
            <person name="Nichols A."/>
            <person name="Cepeda A.J."/>
            <person name="Yan W."/>
            <person name="Fan B."/>
            <person name="Jiang Y."/>
            <person name="Adhikari A."/>
            <person name="Zheng C.-J."/>
            <person name="Schuster L."/>
            <person name="Cowan T.M."/>
            <person name="Smanski M.J."/>
            <person name="Chevrette M.G."/>
            <person name="De Carvalho L.P.S."/>
            <person name="Shen B."/>
        </authorList>
    </citation>
    <scope>NUCLEOTIDE SEQUENCE [LARGE SCALE GENOMIC DNA]</scope>
    <source>
        <strain evidence="1 2">NPDC049845</strain>
    </source>
</reference>
<gene>
    <name evidence="1" type="ORF">ACIBP4_21965</name>
</gene>
<name>A0ABW7ZQ41_9ACTN</name>
<organism evidence="1 2">
    <name type="scientific">Micromonospora maritima</name>
    <dbReference type="NCBI Taxonomy" id="986711"/>
    <lineage>
        <taxon>Bacteria</taxon>
        <taxon>Bacillati</taxon>
        <taxon>Actinomycetota</taxon>
        <taxon>Actinomycetes</taxon>
        <taxon>Micromonosporales</taxon>
        <taxon>Micromonosporaceae</taxon>
        <taxon>Micromonospora</taxon>
    </lineage>
</organism>
<evidence type="ECO:0000313" key="1">
    <source>
        <dbReference type="EMBL" id="MFI7264952.1"/>
    </source>
</evidence>
<evidence type="ECO:0000313" key="2">
    <source>
        <dbReference type="Proteomes" id="UP001612812"/>
    </source>
</evidence>
<sequence>MARTHSDEEVDVLVVGNLNELFALNRALMETRFLADGVDAATRGSADLAHLHERVVESIKSSLISGGDTVGAARWVEWQQLERRVRELPAIVAYLETVWDLPLDDVSKRQAVENQLKPFSYPQEKLSELIRQLNSKR</sequence>
<comment type="caution">
    <text evidence="1">The sequence shown here is derived from an EMBL/GenBank/DDBJ whole genome shotgun (WGS) entry which is preliminary data.</text>
</comment>
<dbReference type="Proteomes" id="UP001612812">
    <property type="component" value="Unassembled WGS sequence"/>
</dbReference>
<protein>
    <submittedName>
        <fullName evidence="1">Uncharacterized protein</fullName>
    </submittedName>
</protein>